<dbReference type="Proteomes" id="UP000243232">
    <property type="component" value="Chromosome I"/>
</dbReference>
<dbReference type="GO" id="GO:0003700">
    <property type="term" value="F:DNA-binding transcription factor activity"/>
    <property type="evidence" value="ECO:0007669"/>
    <property type="project" value="InterPro"/>
</dbReference>
<dbReference type="SMART" id="SM00342">
    <property type="entry name" value="HTH_ARAC"/>
    <property type="match status" value="1"/>
</dbReference>
<dbReference type="InterPro" id="IPR020449">
    <property type="entry name" value="Tscrpt_reg_AraC-type_HTH"/>
</dbReference>
<name>A0A1H2G7J1_9PSED</name>
<dbReference type="GO" id="GO:0005829">
    <property type="term" value="C:cytosol"/>
    <property type="evidence" value="ECO:0007669"/>
    <property type="project" value="TreeGrafter"/>
</dbReference>
<dbReference type="Pfam" id="PF12625">
    <property type="entry name" value="Arabinose_bd"/>
    <property type="match status" value="1"/>
</dbReference>
<proteinExistence type="predicted"/>
<dbReference type="AlphaFoldDB" id="A0A1H2G7J1"/>
<evidence type="ECO:0000259" key="4">
    <source>
        <dbReference type="PROSITE" id="PS01124"/>
    </source>
</evidence>
<dbReference type="EMBL" id="LT629785">
    <property type="protein sequence ID" value="SDU15534.1"/>
    <property type="molecule type" value="Genomic_DNA"/>
</dbReference>
<dbReference type="GO" id="GO:0000976">
    <property type="term" value="F:transcription cis-regulatory region binding"/>
    <property type="evidence" value="ECO:0007669"/>
    <property type="project" value="TreeGrafter"/>
</dbReference>
<dbReference type="InterPro" id="IPR018060">
    <property type="entry name" value="HTH_AraC"/>
</dbReference>
<evidence type="ECO:0000313" key="6">
    <source>
        <dbReference type="Proteomes" id="UP000243232"/>
    </source>
</evidence>
<evidence type="ECO:0000313" key="5">
    <source>
        <dbReference type="EMBL" id="SDU15534.1"/>
    </source>
</evidence>
<dbReference type="PRINTS" id="PR00032">
    <property type="entry name" value="HTHARAC"/>
</dbReference>
<dbReference type="Pfam" id="PF12833">
    <property type="entry name" value="HTH_18"/>
    <property type="match status" value="1"/>
</dbReference>
<dbReference type="InterPro" id="IPR009057">
    <property type="entry name" value="Homeodomain-like_sf"/>
</dbReference>
<organism evidence="5 6">
    <name type="scientific">Pseudomonas pohangensis</name>
    <dbReference type="NCBI Taxonomy" id="364197"/>
    <lineage>
        <taxon>Bacteria</taxon>
        <taxon>Pseudomonadati</taxon>
        <taxon>Pseudomonadota</taxon>
        <taxon>Gammaproteobacteria</taxon>
        <taxon>Pseudomonadales</taxon>
        <taxon>Pseudomonadaceae</taxon>
        <taxon>Pseudomonas</taxon>
    </lineage>
</organism>
<dbReference type="Gene3D" id="1.10.10.60">
    <property type="entry name" value="Homeodomain-like"/>
    <property type="match status" value="1"/>
</dbReference>
<evidence type="ECO:0000256" key="1">
    <source>
        <dbReference type="ARBA" id="ARBA00023015"/>
    </source>
</evidence>
<gene>
    <name evidence="5" type="ORF">SAMN05216296_2097</name>
</gene>
<dbReference type="PROSITE" id="PS01124">
    <property type="entry name" value="HTH_ARAC_FAMILY_2"/>
    <property type="match status" value="1"/>
</dbReference>
<dbReference type="RefSeq" id="WP_231975011.1">
    <property type="nucleotide sequence ID" value="NZ_LT629785.1"/>
</dbReference>
<dbReference type="SUPFAM" id="SSF46689">
    <property type="entry name" value="Homeodomain-like"/>
    <property type="match status" value="1"/>
</dbReference>
<keyword evidence="2 5" id="KW-0238">DNA-binding</keyword>
<keyword evidence="6" id="KW-1185">Reference proteome</keyword>
<evidence type="ECO:0000256" key="2">
    <source>
        <dbReference type="ARBA" id="ARBA00023125"/>
    </source>
</evidence>
<evidence type="ECO:0000256" key="3">
    <source>
        <dbReference type="ARBA" id="ARBA00023163"/>
    </source>
</evidence>
<reference evidence="6" key="1">
    <citation type="submission" date="2016-10" db="EMBL/GenBank/DDBJ databases">
        <authorList>
            <person name="Varghese N."/>
            <person name="Submissions S."/>
        </authorList>
    </citation>
    <scope>NUCLEOTIDE SEQUENCE [LARGE SCALE GENOMIC DNA]</scope>
    <source>
        <strain evidence="6">DSM 17875</strain>
    </source>
</reference>
<protein>
    <submittedName>
        <fullName evidence="5">AraC-type DNA-binding protein</fullName>
    </submittedName>
</protein>
<keyword evidence="3" id="KW-0804">Transcription</keyword>
<dbReference type="InterPro" id="IPR032687">
    <property type="entry name" value="AraC-type_N"/>
</dbReference>
<dbReference type="STRING" id="364197.SAMN05216296_2097"/>
<keyword evidence="1" id="KW-0805">Transcription regulation</keyword>
<dbReference type="PANTHER" id="PTHR47894">
    <property type="entry name" value="HTH-TYPE TRANSCRIPTIONAL REGULATOR GADX"/>
    <property type="match status" value="1"/>
</dbReference>
<accession>A0A1H2G7J1</accession>
<sequence>MSWVNTVLSAAQRLGVTQEALLAAAGIAPAELREERWPIDHITRLWRAAAKLTGDPGFGLKAGALVGPASFNVVSYLLQSAPTLRESIAVVQKYQRLISDGGRLQMIAGTQSSWLVYHPRQGLLPFSPQQIEAVLAAMVAFARWVSGSALQPLKVQFSQSPIGPPGGYHAVFRCPVEFDQAFSGVLLDNAWLDAPLPQADAQLARVHQQYAATRLAALSPPETLAQDLRRWIDTQLHSRVPSRASAAQALGLSPRTLARRMQSQQLDFSSLLDQARRDAALHTVANTRQALTDIGQSLGFAEPSTFWRAFKRWTGQTPAQWRLQNAAIATSASLAAPNHDSEIRESGFE</sequence>
<feature type="domain" description="HTH araC/xylS-type" evidence="4">
    <location>
        <begin position="226"/>
        <end position="324"/>
    </location>
</feature>
<dbReference type="PANTHER" id="PTHR47894:SF1">
    <property type="entry name" value="HTH-TYPE TRANSCRIPTIONAL REGULATOR VQSM"/>
    <property type="match status" value="1"/>
</dbReference>